<evidence type="ECO:0000313" key="14">
    <source>
        <dbReference type="Proteomes" id="UP000614350"/>
    </source>
</evidence>
<dbReference type="PROSITE" id="PS51257">
    <property type="entry name" value="PROKAR_LIPOPROTEIN"/>
    <property type="match status" value="1"/>
</dbReference>
<keyword evidence="9" id="KW-0496">Mitochondrion</keyword>
<evidence type="ECO:0000256" key="9">
    <source>
        <dbReference type="ARBA" id="ARBA00023128"/>
    </source>
</evidence>
<keyword evidence="6 12" id="KW-0732">Signal</keyword>
<evidence type="ECO:0000256" key="2">
    <source>
        <dbReference type="ARBA" id="ARBA00005974"/>
    </source>
</evidence>
<comment type="caution">
    <text evidence="13">The sequence shown here is derived from an EMBL/GenBank/DDBJ whole genome shotgun (WGS) entry which is preliminary data.</text>
</comment>
<evidence type="ECO:0000256" key="10">
    <source>
        <dbReference type="ARBA" id="ARBA00023136"/>
    </source>
</evidence>
<dbReference type="GO" id="GO:0015075">
    <property type="term" value="F:monoatomic ion transmembrane transporter activity"/>
    <property type="evidence" value="ECO:0007669"/>
    <property type="project" value="InterPro"/>
</dbReference>
<dbReference type="Pfam" id="PF03820">
    <property type="entry name" value="SFXNs"/>
    <property type="match status" value="1"/>
</dbReference>
<evidence type="ECO:0000256" key="3">
    <source>
        <dbReference type="ARBA" id="ARBA00007369"/>
    </source>
</evidence>
<dbReference type="InterPro" id="IPR036387">
    <property type="entry name" value="Neurhyp_horm_dom_sf"/>
</dbReference>
<dbReference type="AlphaFoldDB" id="A0A834KNG5"/>
<dbReference type="InterPro" id="IPR000981">
    <property type="entry name" value="Neurhyp_horm"/>
</dbReference>
<dbReference type="GO" id="GO:0005185">
    <property type="term" value="F:neurohypophyseal hormone activity"/>
    <property type="evidence" value="ECO:0007669"/>
    <property type="project" value="InterPro"/>
</dbReference>
<evidence type="ECO:0000256" key="5">
    <source>
        <dbReference type="ARBA" id="ARBA00022692"/>
    </source>
</evidence>
<evidence type="ECO:0000256" key="1">
    <source>
        <dbReference type="ARBA" id="ARBA00004225"/>
    </source>
</evidence>
<dbReference type="PANTHER" id="PTHR11681">
    <property type="entry name" value="NEUROPHYSIN"/>
    <property type="match status" value="1"/>
</dbReference>
<organism evidence="13 14">
    <name type="scientific">Vespula vulgaris</name>
    <name type="common">Yellow jacket</name>
    <name type="synonym">Wasp</name>
    <dbReference type="NCBI Taxonomy" id="7454"/>
    <lineage>
        <taxon>Eukaryota</taxon>
        <taxon>Metazoa</taxon>
        <taxon>Ecdysozoa</taxon>
        <taxon>Arthropoda</taxon>
        <taxon>Hexapoda</taxon>
        <taxon>Insecta</taxon>
        <taxon>Pterygota</taxon>
        <taxon>Neoptera</taxon>
        <taxon>Endopterygota</taxon>
        <taxon>Hymenoptera</taxon>
        <taxon>Apocrita</taxon>
        <taxon>Aculeata</taxon>
        <taxon>Vespoidea</taxon>
        <taxon>Vespidae</taxon>
        <taxon>Vespinae</taxon>
        <taxon>Vespula</taxon>
    </lineage>
</organism>
<proteinExistence type="inferred from homology"/>
<keyword evidence="14" id="KW-1185">Reference proteome</keyword>
<name>A0A834KNG5_VESVU</name>
<dbReference type="PROSITE" id="PS00264">
    <property type="entry name" value="NEUROHYPOPHYS_HORM"/>
    <property type="match status" value="1"/>
</dbReference>
<comment type="subcellular location">
    <subcellularLocation>
        <location evidence="1">Mitochondrion membrane</location>
        <topology evidence="1">Multi-pass membrane protein</topology>
    </subcellularLocation>
</comment>
<feature type="chain" id="PRO_5032873398" evidence="12">
    <location>
        <begin position="18"/>
        <end position="214"/>
    </location>
</feature>
<dbReference type="Pfam" id="PF00220">
    <property type="entry name" value="Hormone_4"/>
    <property type="match status" value="1"/>
</dbReference>
<feature type="signal peptide" evidence="12">
    <location>
        <begin position="1"/>
        <end position="17"/>
    </location>
</feature>
<keyword evidence="5" id="KW-0812">Transmembrane</keyword>
<dbReference type="InterPro" id="IPR004686">
    <property type="entry name" value="Mtc"/>
</dbReference>
<accession>A0A834KNG5</accession>
<evidence type="ECO:0000313" key="13">
    <source>
        <dbReference type="EMBL" id="KAF7408074.1"/>
    </source>
</evidence>
<keyword evidence="7" id="KW-0029">Amino-acid transport</keyword>
<dbReference type="GO" id="GO:0006865">
    <property type="term" value="P:amino acid transport"/>
    <property type="evidence" value="ECO:0007669"/>
    <property type="project" value="UniProtKB-KW"/>
</dbReference>
<keyword evidence="4" id="KW-0813">Transport</keyword>
<dbReference type="GO" id="GO:0030141">
    <property type="term" value="C:secretory granule"/>
    <property type="evidence" value="ECO:0007669"/>
    <property type="project" value="TreeGrafter"/>
</dbReference>
<reference evidence="13" key="1">
    <citation type="journal article" date="2020" name="G3 (Bethesda)">
        <title>High-Quality Assemblies for Three Invasive Social Wasps from the &lt;i&gt;Vespula&lt;/i&gt; Genus.</title>
        <authorList>
            <person name="Harrop T.W.R."/>
            <person name="Guhlin J."/>
            <person name="McLaughlin G.M."/>
            <person name="Permina E."/>
            <person name="Stockwell P."/>
            <person name="Gilligan J."/>
            <person name="Le Lec M.F."/>
            <person name="Gruber M.A.M."/>
            <person name="Quinn O."/>
            <person name="Lovegrove M."/>
            <person name="Duncan E.J."/>
            <person name="Remnant E.J."/>
            <person name="Van Eeckhoven J."/>
            <person name="Graham B."/>
            <person name="Knapp R.A."/>
            <person name="Langford K.W."/>
            <person name="Kronenberg Z."/>
            <person name="Press M.O."/>
            <person name="Eacker S.M."/>
            <person name="Wilson-Rankin E.E."/>
            <person name="Purcell J."/>
            <person name="Lester P.J."/>
            <person name="Dearden P.K."/>
        </authorList>
    </citation>
    <scope>NUCLEOTIDE SEQUENCE</scope>
    <source>
        <strain evidence="13">Marl-1</strain>
    </source>
</reference>
<dbReference type="SUPFAM" id="SSF49606">
    <property type="entry name" value="Neurophysin II"/>
    <property type="match status" value="1"/>
</dbReference>
<evidence type="ECO:0000256" key="7">
    <source>
        <dbReference type="ARBA" id="ARBA00022970"/>
    </source>
</evidence>
<protein>
    <submittedName>
        <fullName evidence="13">Uncharacterized protein</fullName>
    </submittedName>
</protein>
<dbReference type="InterPro" id="IPR022423">
    <property type="entry name" value="Neurohypophysial_hormone_CS"/>
</dbReference>
<dbReference type="Proteomes" id="UP000614350">
    <property type="component" value="Unassembled WGS sequence"/>
</dbReference>
<dbReference type="GO" id="GO:0031966">
    <property type="term" value="C:mitochondrial membrane"/>
    <property type="evidence" value="ECO:0007669"/>
    <property type="project" value="UniProtKB-SubCell"/>
</dbReference>
<keyword evidence="11" id="KW-1015">Disulfide bond</keyword>
<evidence type="ECO:0000256" key="12">
    <source>
        <dbReference type="SAM" id="SignalP"/>
    </source>
</evidence>
<dbReference type="PANTHER" id="PTHR11681:SF5">
    <property type="entry name" value="ISOTOCIN"/>
    <property type="match status" value="1"/>
</dbReference>
<dbReference type="Gene3D" id="2.60.9.10">
    <property type="entry name" value="Neurohypophysial hormone domain"/>
    <property type="match status" value="1"/>
</dbReference>
<comment type="similarity">
    <text evidence="3">Belongs to the vasopressin/oxytocin family.</text>
</comment>
<comment type="similarity">
    <text evidence="2">Belongs to the sideroflexin family.</text>
</comment>
<evidence type="ECO:0000256" key="8">
    <source>
        <dbReference type="ARBA" id="ARBA00022989"/>
    </source>
</evidence>
<keyword evidence="10" id="KW-0472">Membrane</keyword>
<dbReference type="GO" id="GO:0005615">
    <property type="term" value="C:extracellular space"/>
    <property type="evidence" value="ECO:0007669"/>
    <property type="project" value="TreeGrafter"/>
</dbReference>
<gene>
    <name evidence="13" type="ORF">HZH66_002611</name>
</gene>
<evidence type="ECO:0000256" key="6">
    <source>
        <dbReference type="ARBA" id="ARBA00022729"/>
    </source>
</evidence>
<keyword evidence="8" id="KW-1133">Transmembrane helix</keyword>
<dbReference type="Pfam" id="PF00184">
    <property type="entry name" value="Hormone_5"/>
    <property type="match status" value="1"/>
</dbReference>
<evidence type="ECO:0000256" key="4">
    <source>
        <dbReference type="ARBA" id="ARBA00022448"/>
    </source>
</evidence>
<evidence type="ECO:0000256" key="11">
    <source>
        <dbReference type="ARBA" id="ARBA00023157"/>
    </source>
</evidence>
<dbReference type="EMBL" id="JACSEA010000002">
    <property type="protein sequence ID" value="KAF7408074.1"/>
    <property type="molecule type" value="Genomic_DNA"/>
</dbReference>
<sequence length="214" mass="24056">MMKEFLIFTSFIVLSSACLITNCPRGGKRGEIAPLEGFTRECPSCGPNRLGQCFGPHICCGPTIVCDISSTRPPNGVSHIKSTPAVIFWQWCDQSINTIVNYMNRSGNFKGNINSKLYWRYWKRSDNSFKSEQTCTTWPGLGRLSGSIGGCGCRKLQQEINIPLMRITELQNEAVAYYWIFPKRPTACQPPGSRRFSYGLSAKPPNDEIRTRLN</sequence>